<dbReference type="InterPro" id="IPR019800">
    <property type="entry name" value="Glyco_hydro_3_AS"/>
</dbReference>
<evidence type="ECO:0000313" key="8">
    <source>
        <dbReference type="EMBL" id="PFG35035.1"/>
    </source>
</evidence>
<dbReference type="EMBL" id="PDJG01000001">
    <property type="protein sequence ID" value="PFG35035.1"/>
    <property type="molecule type" value="Genomic_DNA"/>
</dbReference>
<dbReference type="FunFam" id="2.60.40.10:FF:000495">
    <property type="entry name" value="Periplasmic beta-glucosidase"/>
    <property type="match status" value="1"/>
</dbReference>
<comment type="similarity">
    <text evidence="1 6">Belongs to the glycosyl hydrolase 3 family.</text>
</comment>
<reference evidence="8 9" key="1">
    <citation type="submission" date="2017-10" db="EMBL/GenBank/DDBJ databases">
        <title>Sequencing the genomes of 1000 actinobacteria strains.</title>
        <authorList>
            <person name="Klenk H.-P."/>
        </authorList>
    </citation>
    <scope>NUCLEOTIDE SEQUENCE [LARGE SCALE GENOMIC DNA]</scope>
    <source>
        <strain evidence="8 9">DSM 18966</strain>
    </source>
</reference>
<dbReference type="OrthoDB" id="3187562at2"/>
<dbReference type="PANTHER" id="PTHR42715:SF10">
    <property type="entry name" value="BETA-GLUCOSIDASE"/>
    <property type="match status" value="1"/>
</dbReference>
<proteinExistence type="inferred from homology"/>
<dbReference type="Gene3D" id="2.60.40.10">
    <property type="entry name" value="Immunoglobulins"/>
    <property type="match status" value="1"/>
</dbReference>
<dbReference type="GO" id="GO:0005975">
    <property type="term" value="P:carbohydrate metabolic process"/>
    <property type="evidence" value="ECO:0007669"/>
    <property type="project" value="InterPro"/>
</dbReference>
<organism evidence="8 9">
    <name type="scientific">Sanguibacter antarcticus</name>
    <dbReference type="NCBI Taxonomy" id="372484"/>
    <lineage>
        <taxon>Bacteria</taxon>
        <taxon>Bacillati</taxon>
        <taxon>Actinomycetota</taxon>
        <taxon>Actinomycetes</taxon>
        <taxon>Micrococcales</taxon>
        <taxon>Sanguibacteraceae</taxon>
        <taxon>Sanguibacter</taxon>
    </lineage>
</organism>
<evidence type="ECO:0000256" key="1">
    <source>
        <dbReference type="ARBA" id="ARBA00005336"/>
    </source>
</evidence>
<comment type="function">
    <text evidence="4">Catalyzes the hydrolysis of a non-reducing terminal alpha-L-arabinopyranosidic linkage in ginsenoside Rb2 (alpha-L-arabinopyranosyl-(1-&gt;6)-alpha-D-glucopyranosyl) to release alpha-D-glucopyranosyl (Rd). It is not able to hydrolyze alpha-L-arabinofuranosyl-(1-&gt;6)-alpha-D-glucopyranosyl (Rc).</text>
</comment>
<dbReference type="Gene3D" id="3.20.20.300">
    <property type="entry name" value="Glycoside hydrolase, family 3, N-terminal domain"/>
    <property type="match status" value="1"/>
</dbReference>
<dbReference type="Pfam" id="PF14310">
    <property type="entry name" value="Fn3-like"/>
    <property type="match status" value="1"/>
</dbReference>
<protein>
    <recommendedName>
        <fullName evidence="5">Exo-alpha-(1-&gt;6)-L-arabinopyranosidase</fullName>
    </recommendedName>
</protein>
<dbReference type="Proteomes" id="UP000225548">
    <property type="component" value="Unassembled WGS sequence"/>
</dbReference>
<dbReference type="Pfam" id="PF00933">
    <property type="entry name" value="Glyco_hydro_3"/>
    <property type="match status" value="1"/>
</dbReference>
<keyword evidence="3" id="KW-0119">Carbohydrate metabolism</keyword>
<evidence type="ECO:0000256" key="2">
    <source>
        <dbReference type="ARBA" id="ARBA00022801"/>
    </source>
</evidence>
<evidence type="ECO:0000256" key="6">
    <source>
        <dbReference type="RuleBase" id="RU361161"/>
    </source>
</evidence>
<keyword evidence="2 6" id="KW-0378">Hydrolase</keyword>
<dbReference type="InterPro" id="IPR036962">
    <property type="entry name" value="Glyco_hydro_3_N_sf"/>
</dbReference>
<name>A0A2A9E9T4_9MICO</name>
<dbReference type="InterPro" id="IPR013783">
    <property type="entry name" value="Ig-like_fold"/>
</dbReference>
<dbReference type="InterPro" id="IPR026891">
    <property type="entry name" value="Fn3-like"/>
</dbReference>
<evidence type="ECO:0000256" key="4">
    <source>
        <dbReference type="ARBA" id="ARBA00058905"/>
    </source>
</evidence>
<evidence type="ECO:0000313" key="9">
    <source>
        <dbReference type="Proteomes" id="UP000225548"/>
    </source>
</evidence>
<comment type="caution">
    <text evidence="8">The sequence shown here is derived from an EMBL/GenBank/DDBJ whole genome shotgun (WGS) entry which is preliminary data.</text>
</comment>
<dbReference type="SUPFAM" id="SSF52279">
    <property type="entry name" value="Beta-D-glucan exohydrolase, C-terminal domain"/>
    <property type="match status" value="1"/>
</dbReference>
<dbReference type="GO" id="GO:0008422">
    <property type="term" value="F:beta-glucosidase activity"/>
    <property type="evidence" value="ECO:0007669"/>
    <property type="project" value="UniProtKB-ARBA"/>
</dbReference>
<feature type="domain" description="Fibronectin type III-like" evidence="7">
    <location>
        <begin position="616"/>
        <end position="686"/>
    </location>
</feature>
<evidence type="ECO:0000256" key="5">
    <source>
        <dbReference type="ARBA" id="ARBA00074219"/>
    </source>
</evidence>
<keyword evidence="9" id="KW-1185">Reference proteome</keyword>
<dbReference type="AlphaFoldDB" id="A0A2A9E9T4"/>
<dbReference type="PROSITE" id="PS00775">
    <property type="entry name" value="GLYCOSYL_HYDROL_F3"/>
    <property type="match status" value="1"/>
</dbReference>
<sequence>MPSSDHTDDATGPAAVFDVEQALALLSLEEKASLTSGRDFWTTTPIERAGVPSIMVTDGPHGLRKPVASADNPGIGDSVPATCFPTAVALASTWDTGLLHRVGEALGKETRANDVSVLLGPGINIKRSPLCGRNFEYFSEDPVVSGDLAAALVQGIQSQGVGTSLKHFAVNNQETDRMRVSADVDERTLREIYLAGFERVVTQAAPWTVMCSYNKINGTYASENRRLLTDVLRDEWGFDGVVVSDWGAVSNRATALAAGLDLEMPSSGDVTDAAVVAAVRAGDLDEAVLDAAVRRLLTLVQRAQPAAQSTSTYDAAAHHALAREAAADAAVLLKNDAVPSLVADQPDAPILPLRADDASGIAVLGEFARTPRYQGAGSSQVHPTRLDAPLDAVRAIAGADIPFAPAFVTDADPDEARDRALLEEAVEIARTAQTVLLFLGLPASYESEGFDRQHLDLPAEQLAVLRAVAAVNPRIVVVVANGAAVTVAGWEQDAPAILEAWLGGQAGGSAVADLLFGARTPSGRLTETIPLRLEDTPAFGSFPGELGHVRYGEGTLVGYRYYDTKDVAVSYPFGHGLSYTTFDYSTPTATVSGTGTDATVHVTVTVTNTGPVAGAEVVQVYVGDPRSQVQRPVRELKAFTKTTLQPGEPQELQLELGARDLSYWHTTLDRWVLEGGEFVVSVGSSSRDLRGAVSIDVVGESLAGTLTHSSTFAEWIDHPVGGPLMRAELARPETSGADADGALTLDDASMQMIDDMPARVIAGFDGMLFDREALDRLVAAAAAHA</sequence>
<dbReference type="Pfam" id="PF01915">
    <property type="entry name" value="Glyco_hydro_3_C"/>
    <property type="match status" value="1"/>
</dbReference>
<dbReference type="Gene3D" id="3.40.50.1700">
    <property type="entry name" value="Glycoside hydrolase family 3 C-terminal domain"/>
    <property type="match status" value="1"/>
</dbReference>
<dbReference type="SMART" id="SM01217">
    <property type="entry name" value="Fn3_like"/>
    <property type="match status" value="1"/>
</dbReference>
<dbReference type="InterPro" id="IPR036881">
    <property type="entry name" value="Glyco_hydro_3_C_sf"/>
</dbReference>
<dbReference type="InterPro" id="IPR002772">
    <property type="entry name" value="Glyco_hydro_3_C"/>
</dbReference>
<dbReference type="PANTHER" id="PTHR42715">
    <property type="entry name" value="BETA-GLUCOSIDASE"/>
    <property type="match status" value="1"/>
</dbReference>
<dbReference type="PRINTS" id="PR00133">
    <property type="entry name" value="GLHYDRLASE3"/>
</dbReference>
<gene>
    <name evidence="8" type="ORF">ATL42_2968</name>
</gene>
<dbReference type="InterPro" id="IPR017853">
    <property type="entry name" value="GH"/>
</dbReference>
<evidence type="ECO:0000256" key="3">
    <source>
        <dbReference type="ARBA" id="ARBA00023277"/>
    </source>
</evidence>
<dbReference type="InterPro" id="IPR001764">
    <property type="entry name" value="Glyco_hydro_3_N"/>
</dbReference>
<accession>A0A2A9E9T4</accession>
<keyword evidence="6" id="KW-0326">Glycosidase</keyword>
<evidence type="ECO:0000259" key="7">
    <source>
        <dbReference type="SMART" id="SM01217"/>
    </source>
</evidence>
<dbReference type="RefSeq" id="WP_098455977.1">
    <property type="nucleotide sequence ID" value="NZ_PDJG01000001.1"/>
</dbReference>
<dbReference type="InterPro" id="IPR050288">
    <property type="entry name" value="Cellulose_deg_GH3"/>
</dbReference>
<dbReference type="SUPFAM" id="SSF51445">
    <property type="entry name" value="(Trans)glycosidases"/>
    <property type="match status" value="1"/>
</dbReference>